<sequence>MLSNNDLLYVAGVVQPADKTKQHQASYDAGFLGSNFSAWQENEQQKFKRLDQLHFIRTKTIAKLGREAAAQSAEDNRLV</sequence>
<gene>
    <name evidence="1" type="ORF">ABT56_23090</name>
</gene>
<dbReference type="AlphaFoldDB" id="A0A0J1GGJ6"/>
<dbReference type="EMBL" id="LDOT01000095">
    <property type="protein sequence ID" value="KLU98852.1"/>
    <property type="molecule type" value="Genomic_DNA"/>
</dbReference>
<dbReference type="Proteomes" id="UP000036097">
    <property type="component" value="Unassembled WGS sequence"/>
</dbReference>
<keyword evidence="2" id="KW-1185">Reference proteome</keyword>
<evidence type="ECO:0000313" key="1">
    <source>
        <dbReference type="EMBL" id="KLU98852.1"/>
    </source>
</evidence>
<accession>A0A0J1GGJ6</accession>
<protein>
    <submittedName>
        <fullName evidence="1">Uncharacterized protein</fullName>
    </submittedName>
</protein>
<name>A0A0J1GGJ6_9GAMM</name>
<evidence type="ECO:0000313" key="2">
    <source>
        <dbReference type="Proteomes" id="UP000036097"/>
    </source>
</evidence>
<feature type="non-terminal residue" evidence="1">
    <location>
        <position position="79"/>
    </location>
</feature>
<dbReference type="PATRIC" id="fig|1195763.3.peg.4923"/>
<proteinExistence type="predicted"/>
<organism evidence="1 2">
    <name type="scientific">Photobacterium aquae</name>
    <dbReference type="NCBI Taxonomy" id="1195763"/>
    <lineage>
        <taxon>Bacteria</taxon>
        <taxon>Pseudomonadati</taxon>
        <taxon>Pseudomonadota</taxon>
        <taxon>Gammaproteobacteria</taxon>
        <taxon>Vibrionales</taxon>
        <taxon>Vibrionaceae</taxon>
        <taxon>Photobacterium</taxon>
    </lineage>
</organism>
<comment type="caution">
    <text evidence="1">The sequence shown here is derived from an EMBL/GenBank/DDBJ whole genome shotgun (WGS) entry which is preliminary data.</text>
</comment>
<reference evidence="1 2" key="1">
    <citation type="submission" date="2015-05" db="EMBL/GenBank/DDBJ databases">
        <title>Photobacterium galathea sp. nov.</title>
        <authorList>
            <person name="Machado H."/>
            <person name="Gram L."/>
        </authorList>
    </citation>
    <scope>NUCLEOTIDE SEQUENCE [LARGE SCALE GENOMIC DNA]</scope>
    <source>
        <strain evidence="1 2">CGMCC 1.12159</strain>
    </source>
</reference>